<dbReference type="OrthoDB" id="407298at2759"/>
<keyword evidence="6" id="KW-0408">Iron</keyword>
<keyword evidence="4" id="KW-0479">Metal-binding</keyword>
<accession>A0A1V6SRR7</accession>
<dbReference type="STRING" id="303698.A0A1V6SRR7"/>
<comment type="cofactor">
    <cofactor evidence="1">
        <name>heme b</name>
        <dbReference type="ChEBI" id="CHEBI:60344"/>
    </cofactor>
</comment>
<keyword evidence="2" id="KW-0575">Peroxidase</keyword>
<comment type="caution">
    <text evidence="10">The sequence shown here is derived from an EMBL/GenBank/DDBJ whole genome shotgun (WGS) entry which is preliminary data.</text>
</comment>
<keyword evidence="11" id="KW-1185">Reference proteome</keyword>
<sequence length="267" mass="29587">MKFSLFFAATVLAQAFALSPPADHPPVPWRPAGPNDVRAPCPMLNALANHGYLPHDGKDISEDHTVTALGKALNIDKKFALALFQNGISANPDKNATTFSLSDLTRHNVVEHDASLSRQDFYFGNDHTFNREVFEETRSYWKGSHIDVKSAAEARQARVKTSQAMNPTFEIPESILTSSYGESAFPIVVMGDKAAGTVQKTWVEYLFENERLPTEIGWSKATNEISYDDFTDMTKRIQEATEQAQNATAKACVVKHAGRHARHQAAH</sequence>
<evidence type="ECO:0000256" key="4">
    <source>
        <dbReference type="ARBA" id="ARBA00022723"/>
    </source>
</evidence>
<evidence type="ECO:0000313" key="10">
    <source>
        <dbReference type="EMBL" id="OQE16359.1"/>
    </source>
</evidence>
<dbReference type="Gene3D" id="1.10.489.10">
    <property type="entry name" value="Chloroperoxidase-like"/>
    <property type="match status" value="1"/>
</dbReference>
<evidence type="ECO:0000256" key="7">
    <source>
        <dbReference type="ARBA" id="ARBA00025795"/>
    </source>
</evidence>
<reference evidence="11" key="1">
    <citation type="journal article" date="2017" name="Nat. Microbiol.">
        <title>Global analysis of biosynthetic gene clusters reveals vast potential of secondary metabolite production in Penicillium species.</title>
        <authorList>
            <person name="Nielsen J.C."/>
            <person name="Grijseels S."/>
            <person name="Prigent S."/>
            <person name="Ji B."/>
            <person name="Dainat J."/>
            <person name="Nielsen K.F."/>
            <person name="Frisvad J.C."/>
            <person name="Workman M."/>
            <person name="Nielsen J."/>
        </authorList>
    </citation>
    <scope>NUCLEOTIDE SEQUENCE [LARGE SCALE GENOMIC DNA]</scope>
    <source>
        <strain evidence="11">IBT 24891</strain>
    </source>
</reference>
<dbReference type="InterPro" id="IPR036851">
    <property type="entry name" value="Chloroperoxidase-like_sf"/>
</dbReference>
<name>A0A1V6SRR7_9EURO</name>
<evidence type="ECO:0000256" key="2">
    <source>
        <dbReference type="ARBA" id="ARBA00022559"/>
    </source>
</evidence>
<evidence type="ECO:0000256" key="1">
    <source>
        <dbReference type="ARBA" id="ARBA00001970"/>
    </source>
</evidence>
<evidence type="ECO:0000256" key="8">
    <source>
        <dbReference type="SAM" id="SignalP"/>
    </source>
</evidence>
<keyword evidence="5" id="KW-0560">Oxidoreductase</keyword>
<evidence type="ECO:0000256" key="5">
    <source>
        <dbReference type="ARBA" id="ARBA00023002"/>
    </source>
</evidence>
<gene>
    <name evidence="10" type="ORF">PENSTE_c024G07712</name>
</gene>
<feature type="domain" description="Heme haloperoxidase family profile" evidence="9">
    <location>
        <begin position="22"/>
        <end position="232"/>
    </location>
</feature>
<evidence type="ECO:0000259" key="9">
    <source>
        <dbReference type="PROSITE" id="PS51405"/>
    </source>
</evidence>
<comment type="similarity">
    <text evidence="7">Belongs to the chloroperoxidase family.</text>
</comment>
<evidence type="ECO:0000313" key="11">
    <source>
        <dbReference type="Proteomes" id="UP000191285"/>
    </source>
</evidence>
<dbReference type="GO" id="GO:0004601">
    <property type="term" value="F:peroxidase activity"/>
    <property type="evidence" value="ECO:0007669"/>
    <property type="project" value="UniProtKB-KW"/>
</dbReference>
<keyword evidence="3" id="KW-0349">Heme</keyword>
<dbReference type="PANTHER" id="PTHR33577:SF7">
    <property type="entry name" value="HEME HALOPEROXIDASE FAMILY PROFILE DOMAIN-CONTAINING PROTEIN"/>
    <property type="match status" value="1"/>
</dbReference>
<dbReference type="SUPFAM" id="SSF47571">
    <property type="entry name" value="Cloroperoxidase"/>
    <property type="match status" value="1"/>
</dbReference>
<evidence type="ECO:0000256" key="3">
    <source>
        <dbReference type="ARBA" id="ARBA00022617"/>
    </source>
</evidence>
<protein>
    <recommendedName>
        <fullName evidence="9">Heme haloperoxidase family profile domain-containing protein</fullName>
    </recommendedName>
</protein>
<organism evidence="10 11">
    <name type="scientific">Penicillium steckii</name>
    <dbReference type="NCBI Taxonomy" id="303698"/>
    <lineage>
        <taxon>Eukaryota</taxon>
        <taxon>Fungi</taxon>
        <taxon>Dikarya</taxon>
        <taxon>Ascomycota</taxon>
        <taxon>Pezizomycotina</taxon>
        <taxon>Eurotiomycetes</taxon>
        <taxon>Eurotiomycetidae</taxon>
        <taxon>Eurotiales</taxon>
        <taxon>Aspergillaceae</taxon>
        <taxon>Penicillium</taxon>
    </lineage>
</organism>
<keyword evidence="8" id="KW-0732">Signal</keyword>
<dbReference type="PROSITE" id="PS51405">
    <property type="entry name" value="HEME_HALOPEROXIDASE"/>
    <property type="match status" value="1"/>
</dbReference>
<feature type="signal peptide" evidence="8">
    <location>
        <begin position="1"/>
        <end position="17"/>
    </location>
</feature>
<feature type="chain" id="PRO_5012551300" description="Heme haloperoxidase family profile domain-containing protein" evidence="8">
    <location>
        <begin position="18"/>
        <end position="267"/>
    </location>
</feature>
<dbReference type="Pfam" id="PF01328">
    <property type="entry name" value="Peroxidase_2"/>
    <property type="match status" value="1"/>
</dbReference>
<dbReference type="SMR" id="A0A1V6SRR7"/>
<dbReference type="PANTHER" id="PTHR33577">
    <property type="entry name" value="STERIGMATOCYSTIN BIOSYNTHESIS PEROXIDASE STCC-RELATED"/>
    <property type="match status" value="1"/>
</dbReference>
<dbReference type="EMBL" id="MLKD01000024">
    <property type="protein sequence ID" value="OQE16359.1"/>
    <property type="molecule type" value="Genomic_DNA"/>
</dbReference>
<dbReference type="Proteomes" id="UP000191285">
    <property type="component" value="Unassembled WGS sequence"/>
</dbReference>
<evidence type="ECO:0000256" key="6">
    <source>
        <dbReference type="ARBA" id="ARBA00023004"/>
    </source>
</evidence>
<dbReference type="GO" id="GO:0046872">
    <property type="term" value="F:metal ion binding"/>
    <property type="evidence" value="ECO:0007669"/>
    <property type="project" value="UniProtKB-KW"/>
</dbReference>
<proteinExistence type="inferred from homology"/>
<dbReference type="AlphaFoldDB" id="A0A1V6SRR7"/>
<dbReference type="InterPro" id="IPR000028">
    <property type="entry name" value="Chloroperoxidase"/>
</dbReference>